<feature type="coiled-coil region" evidence="1">
    <location>
        <begin position="34"/>
        <end position="61"/>
    </location>
</feature>
<gene>
    <name evidence="3" type="ORF">GCM10011607_37070</name>
</gene>
<accession>A0ABQ1JN37</accession>
<keyword evidence="4" id="KW-1185">Reference proteome</keyword>
<dbReference type="Proteomes" id="UP000617555">
    <property type="component" value="Unassembled WGS sequence"/>
</dbReference>
<evidence type="ECO:0000313" key="4">
    <source>
        <dbReference type="Proteomes" id="UP000617555"/>
    </source>
</evidence>
<dbReference type="EMBL" id="BMII01000040">
    <property type="protein sequence ID" value="GGB73213.1"/>
    <property type="molecule type" value="Genomic_DNA"/>
</dbReference>
<proteinExistence type="predicted"/>
<organism evidence="3 4">
    <name type="scientific">Shewanella inventionis</name>
    <dbReference type="NCBI Taxonomy" id="1738770"/>
    <lineage>
        <taxon>Bacteria</taxon>
        <taxon>Pseudomonadati</taxon>
        <taxon>Pseudomonadota</taxon>
        <taxon>Gammaproteobacteria</taxon>
        <taxon>Alteromonadales</taxon>
        <taxon>Shewanellaceae</taxon>
        <taxon>Shewanella</taxon>
    </lineage>
</organism>
<feature type="transmembrane region" description="Helical" evidence="2">
    <location>
        <begin position="6"/>
        <end position="24"/>
    </location>
</feature>
<dbReference type="RefSeq" id="WP_188740784.1">
    <property type="nucleotide sequence ID" value="NZ_BMII01000040.1"/>
</dbReference>
<keyword evidence="2" id="KW-0472">Membrane</keyword>
<evidence type="ECO:0000256" key="2">
    <source>
        <dbReference type="SAM" id="Phobius"/>
    </source>
</evidence>
<sequence length="76" mass="8546">MNPATLALLIPIIAIIGSFIVSIMKLKERQSIAANEQANNNKSLHDEISSLRQRIEVLERVITEDSYDLKQKINNA</sequence>
<evidence type="ECO:0000313" key="3">
    <source>
        <dbReference type="EMBL" id="GGB73213.1"/>
    </source>
</evidence>
<evidence type="ECO:0000256" key="1">
    <source>
        <dbReference type="SAM" id="Coils"/>
    </source>
</evidence>
<protein>
    <recommendedName>
        <fullName evidence="5">Phage shock protein B</fullName>
    </recommendedName>
</protein>
<keyword evidence="2" id="KW-0812">Transmembrane</keyword>
<keyword evidence="1" id="KW-0175">Coiled coil</keyword>
<comment type="caution">
    <text evidence="3">The sequence shown here is derived from an EMBL/GenBank/DDBJ whole genome shotgun (WGS) entry which is preliminary data.</text>
</comment>
<reference evidence="4" key="1">
    <citation type="journal article" date="2019" name="Int. J. Syst. Evol. Microbiol.">
        <title>The Global Catalogue of Microorganisms (GCM) 10K type strain sequencing project: providing services to taxonomists for standard genome sequencing and annotation.</title>
        <authorList>
            <consortium name="The Broad Institute Genomics Platform"/>
            <consortium name="The Broad Institute Genome Sequencing Center for Infectious Disease"/>
            <person name="Wu L."/>
            <person name="Ma J."/>
        </authorList>
    </citation>
    <scope>NUCLEOTIDE SEQUENCE [LARGE SCALE GENOMIC DNA]</scope>
    <source>
        <strain evidence="4">CGMCC 1.15339</strain>
    </source>
</reference>
<name>A0ABQ1JN37_9GAMM</name>
<keyword evidence="2" id="KW-1133">Transmembrane helix</keyword>
<evidence type="ECO:0008006" key="5">
    <source>
        <dbReference type="Google" id="ProtNLM"/>
    </source>
</evidence>